<proteinExistence type="predicted"/>
<dbReference type="EMBL" id="BAAAFH010000011">
    <property type="protein sequence ID" value="GAA0875700.1"/>
    <property type="molecule type" value="Genomic_DNA"/>
</dbReference>
<protein>
    <submittedName>
        <fullName evidence="1">Uncharacterized protein</fullName>
    </submittedName>
</protein>
<gene>
    <name evidence="1" type="ORF">GCM10009118_21090</name>
</gene>
<name>A0ABP3Y4Q9_9FLAO</name>
<dbReference type="Proteomes" id="UP001501126">
    <property type="component" value="Unassembled WGS sequence"/>
</dbReference>
<accession>A0ABP3Y4Q9</accession>
<keyword evidence="2" id="KW-1185">Reference proteome</keyword>
<dbReference type="RefSeq" id="WP_343787459.1">
    <property type="nucleotide sequence ID" value="NZ_BAAAFH010000011.1"/>
</dbReference>
<evidence type="ECO:0000313" key="1">
    <source>
        <dbReference type="EMBL" id="GAA0875700.1"/>
    </source>
</evidence>
<comment type="caution">
    <text evidence="1">The sequence shown here is derived from an EMBL/GenBank/DDBJ whole genome shotgun (WGS) entry which is preliminary data.</text>
</comment>
<reference evidence="2" key="1">
    <citation type="journal article" date="2019" name="Int. J. Syst. Evol. Microbiol.">
        <title>The Global Catalogue of Microorganisms (GCM) 10K type strain sequencing project: providing services to taxonomists for standard genome sequencing and annotation.</title>
        <authorList>
            <consortium name="The Broad Institute Genomics Platform"/>
            <consortium name="The Broad Institute Genome Sequencing Center for Infectious Disease"/>
            <person name="Wu L."/>
            <person name="Ma J."/>
        </authorList>
    </citation>
    <scope>NUCLEOTIDE SEQUENCE [LARGE SCALE GENOMIC DNA]</scope>
    <source>
        <strain evidence="2">JCM 16083</strain>
    </source>
</reference>
<evidence type="ECO:0000313" key="2">
    <source>
        <dbReference type="Proteomes" id="UP001501126"/>
    </source>
</evidence>
<sequence>MAIVSRESLYSFFETGDIPTQEEFADLIDSYVHQVEDGVYVYRPDSAIKRFGIGVAEPTSRLGIAAEGAAEKLISLYTSGGINKWSVDLNPATGENNTGLNFSQETADGSISRLFIKESTGNIGVGTLNPRQKLHVEDNNPSSLTGVKVLNTATVANNGWSIGHVDDPDSSRNGGLSFQSDLDNAMERLLITGSGNIGVNEPDPQTKLHVSLPASDPNSIIALDENTGIVNVGPITGSVVFDAQGIQAREGEYIGDTLSLTTSSLHLQRLGGDIIIHGDDAIGSNRKTVITDSGSIGVGTLSPSEKLEVNGALRVGNTSTLNQGTIRWSGADFEGFDGTVWKSFTSTDAAWAEGAKGEIYHESTTSKVIIGSSSDSGGGALRAESMGETKEDSYSVLVRNSEKNISGVTKVRASLVIQNDTDWGDGSSKDIGFLVSKVNGNSTSPSNNFAAILNGNTLIGGIEDVEGSPIGEGGTHVLAIQRGMAPKVASDLGAVQLYVSEKEGVPSLFVMDAKGGVISLAKQKAMSPAMSDPVTTTYDEKTAKIIDNMRDRINQLEDILQSIGFLDK</sequence>
<organism evidence="1 2">
    <name type="scientific">Wandonia haliotis</name>
    <dbReference type="NCBI Taxonomy" id="574963"/>
    <lineage>
        <taxon>Bacteria</taxon>
        <taxon>Pseudomonadati</taxon>
        <taxon>Bacteroidota</taxon>
        <taxon>Flavobacteriia</taxon>
        <taxon>Flavobacteriales</taxon>
        <taxon>Crocinitomicaceae</taxon>
        <taxon>Wandonia</taxon>
    </lineage>
</organism>